<proteinExistence type="predicted"/>
<evidence type="ECO:0000256" key="2">
    <source>
        <dbReference type="SAM" id="Phobius"/>
    </source>
</evidence>
<evidence type="ECO:0000313" key="3">
    <source>
        <dbReference type="EMBL" id="MBR7832206.1"/>
    </source>
</evidence>
<feature type="transmembrane region" description="Helical" evidence="2">
    <location>
        <begin position="137"/>
        <end position="159"/>
    </location>
</feature>
<evidence type="ECO:0000313" key="4">
    <source>
        <dbReference type="Proteomes" id="UP000675781"/>
    </source>
</evidence>
<comment type="caution">
    <text evidence="3">The sequence shown here is derived from an EMBL/GenBank/DDBJ whole genome shotgun (WGS) entry which is preliminary data.</text>
</comment>
<keyword evidence="2" id="KW-0472">Membrane</keyword>
<keyword evidence="2" id="KW-1133">Transmembrane helix</keyword>
<gene>
    <name evidence="3" type="ORF">KDL01_02980</name>
</gene>
<sequence length="206" mass="21186">MTENTTTTDGTEAEEAELVESKSATEALPDELVEIDEPEAETEFVALGGAQAANLPEELIEIDEPEAEEDVPGSGAVSGGFGLAGIVLGLVSLTTNWTSSVVSTRDLDNYEVNLKSQITNQQYVDITHAGWHTQAQWALVFAAAAVLFGAGSLLSPSLLLSGKSPAWSKAVSIAAVIVGVVGVVLAVLTLTNVFGAAITAPATSTS</sequence>
<keyword evidence="2" id="KW-0812">Transmembrane</keyword>
<organism evidence="3 4">
    <name type="scientific">Actinospica durhamensis</name>
    <dbReference type="NCBI Taxonomy" id="1508375"/>
    <lineage>
        <taxon>Bacteria</taxon>
        <taxon>Bacillati</taxon>
        <taxon>Actinomycetota</taxon>
        <taxon>Actinomycetes</taxon>
        <taxon>Catenulisporales</taxon>
        <taxon>Actinospicaceae</taxon>
        <taxon>Actinospica</taxon>
    </lineage>
</organism>
<feature type="compositionally biased region" description="Low complexity" evidence="1">
    <location>
        <begin position="1"/>
        <end position="10"/>
    </location>
</feature>
<feature type="region of interest" description="Disordered" evidence="1">
    <location>
        <begin position="1"/>
        <end position="28"/>
    </location>
</feature>
<dbReference type="AlphaFoldDB" id="A0A941EJ74"/>
<dbReference type="Proteomes" id="UP000675781">
    <property type="component" value="Unassembled WGS sequence"/>
</dbReference>
<evidence type="ECO:0000256" key="1">
    <source>
        <dbReference type="SAM" id="MobiDB-lite"/>
    </source>
</evidence>
<feature type="transmembrane region" description="Helical" evidence="2">
    <location>
        <begin position="171"/>
        <end position="198"/>
    </location>
</feature>
<dbReference type="RefSeq" id="WP_212526739.1">
    <property type="nucleotide sequence ID" value="NZ_JAGSOG010000007.1"/>
</dbReference>
<reference evidence="3" key="1">
    <citation type="submission" date="2021-04" db="EMBL/GenBank/DDBJ databases">
        <title>Genome based classification of Actinospica acidithermotolerans sp. nov., an actinobacterium isolated from an Indonesian hot spring.</title>
        <authorList>
            <person name="Kusuma A.B."/>
            <person name="Putra K.E."/>
            <person name="Nafisah S."/>
            <person name="Loh J."/>
            <person name="Nouioui I."/>
            <person name="Goodfellow M."/>
        </authorList>
    </citation>
    <scope>NUCLEOTIDE SEQUENCE</scope>
    <source>
        <strain evidence="3">CSCA 57</strain>
    </source>
</reference>
<protein>
    <submittedName>
        <fullName evidence="3">Uncharacterized protein</fullName>
    </submittedName>
</protein>
<accession>A0A941EJ74</accession>
<dbReference type="EMBL" id="JAGSOG010000007">
    <property type="protein sequence ID" value="MBR7832206.1"/>
    <property type="molecule type" value="Genomic_DNA"/>
</dbReference>
<keyword evidence="4" id="KW-1185">Reference proteome</keyword>
<name>A0A941EJ74_9ACTN</name>